<protein>
    <submittedName>
        <fullName evidence="7">Holliday junction DNA helicase RuvA</fullName>
    </submittedName>
</protein>
<dbReference type="InterPro" id="IPR000085">
    <property type="entry name" value="RuvA"/>
</dbReference>
<accession>A0A1G2BPW1</accession>
<organism evidence="7 8">
    <name type="scientific">Candidatus Komeilibacteria bacterium RIFCSPLOWO2_01_FULL_53_11</name>
    <dbReference type="NCBI Taxonomy" id="1798552"/>
    <lineage>
        <taxon>Bacteria</taxon>
        <taxon>Candidatus Komeiliibacteriota</taxon>
    </lineage>
</organism>
<evidence type="ECO:0000256" key="3">
    <source>
        <dbReference type="ARBA" id="ARBA00023125"/>
    </source>
</evidence>
<evidence type="ECO:0000256" key="1">
    <source>
        <dbReference type="ARBA" id="ARBA00022490"/>
    </source>
</evidence>
<gene>
    <name evidence="7" type="ORF">A3B31_01285</name>
</gene>
<dbReference type="Pfam" id="PF14520">
    <property type="entry name" value="HHH_5"/>
    <property type="match status" value="1"/>
</dbReference>
<sequence>VLAQKERYIILVVDKAIGYRVHVTAQFLEHVQPNDDIELFIHTHVREDSLELYGFSAMEELEFFEQLNTVSGVGPKSALGVMSVAPLADVKKAIIHGDPALLQKVSSIGKKTAERIIVELKEKITVTGAGEKGGMSITENVQLFEALSSLGYKDSEIRSVIRHIPAESKELPEKIKEALKVLSKRS</sequence>
<dbReference type="InterPro" id="IPR013849">
    <property type="entry name" value="DNA_helicase_Holl-junc_RuvA_I"/>
</dbReference>
<keyword evidence="2" id="KW-0227">DNA damage</keyword>
<keyword evidence="7" id="KW-0347">Helicase</keyword>
<dbReference type="GO" id="GO:0009378">
    <property type="term" value="F:four-way junction helicase activity"/>
    <property type="evidence" value="ECO:0007669"/>
    <property type="project" value="InterPro"/>
</dbReference>
<evidence type="ECO:0000256" key="5">
    <source>
        <dbReference type="ARBA" id="ARBA00023204"/>
    </source>
</evidence>
<evidence type="ECO:0000256" key="2">
    <source>
        <dbReference type="ARBA" id="ARBA00022763"/>
    </source>
</evidence>
<evidence type="ECO:0000259" key="6">
    <source>
        <dbReference type="SMART" id="SM00278"/>
    </source>
</evidence>
<dbReference type="Gene3D" id="1.10.8.10">
    <property type="entry name" value="DNA helicase RuvA subunit, C-terminal domain"/>
    <property type="match status" value="1"/>
</dbReference>
<dbReference type="GO" id="GO:0006281">
    <property type="term" value="P:DNA repair"/>
    <property type="evidence" value="ECO:0007669"/>
    <property type="project" value="UniProtKB-KW"/>
</dbReference>
<dbReference type="AlphaFoldDB" id="A0A1G2BPW1"/>
<dbReference type="GO" id="GO:0003677">
    <property type="term" value="F:DNA binding"/>
    <property type="evidence" value="ECO:0007669"/>
    <property type="project" value="UniProtKB-KW"/>
</dbReference>
<feature type="domain" description="Helix-hairpin-helix DNA-binding motif class 1" evidence="6">
    <location>
        <begin position="65"/>
        <end position="84"/>
    </location>
</feature>
<evidence type="ECO:0000313" key="8">
    <source>
        <dbReference type="Proteomes" id="UP000177349"/>
    </source>
</evidence>
<dbReference type="Proteomes" id="UP000177349">
    <property type="component" value="Unassembled WGS sequence"/>
</dbReference>
<reference evidence="7 8" key="1">
    <citation type="journal article" date="2016" name="Nat. Commun.">
        <title>Thousands of microbial genomes shed light on interconnected biogeochemical processes in an aquifer system.</title>
        <authorList>
            <person name="Anantharaman K."/>
            <person name="Brown C.T."/>
            <person name="Hug L.A."/>
            <person name="Sharon I."/>
            <person name="Castelle C.J."/>
            <person name="Probst A.J."/>
            <person name="Thomas B.C."/>
            <person name="Singh A."/>
            <person name="Wilkins M.J."/>
            <person name="Karaoz U."/>
            <person name="Brodie E.L."/>
            <person name="Williams K.H."/>
            <person name="Hubbard S.S."/>
            <person name="Banfield J.F."/>
        </authorList>
    </citation>
    <scope>NUCLEOTIDE SEQUENCE [LARGE SCALE GENOMIC DNA]</scope>
</reference>
<dbReference type="NCBIfam" id="TIGR00084">
    <property type="entry name" value="ruvA"/>
    <property type="match status" value="1"/>
</dbReference>
<dbReference type="GO" id="GO:0006310">
    <property type="term" value="P:DNA recombination"/>
    <property type="evidence" value="ECO:0007669"/>
    <property type="project" value="UniProtKB-KW"/>
</dbReference>
<dbReference type="EMBL" id="MHKN01000048">
    <property type="protein sequence ID" value="OGY91138.1"/>
    <property type="molecule type" value="Genomic_DNA"/>
</dbReference>
<keyword evidence="3" id="KW-0238">DNA-binding</keyword>
<dbReference type="InterPro" id="IPR003583">
    <property type="entry name" value="Hlx-hairpin-Hlx_DNA-bd_motif"/>
</dbReference>
<keyword evidence="7" id="KW-0378">Hydrolase</keyword>
<dbReference type="CDD" id="cd14332">
    <property type="entry name" value="UBA_RuvA_C"/>
    <property type="match status" value="1"/>
</dbReference>
<dbReference type="Pfam" id="PF07499">
    <property type="entry name" value="RuvA_C"/>
    <property type="match status" value="1"/>
</dbReference>
<dbReference type="GO" id="GO:0009379">
    <property type="term" value="C:Holliday junction helicase complex"/>
    <property type="evidence" value="ECO:0007669"/>
    <property type="project" value="InterPro"/>
</dbReference>
<evidence type="ECO:0000313" key="7">
    <source>
        <dbReference type="EMBL" id="OGY91138.1"/>
    </source>
</evidence>
<dbReference type="InterPro" id="IPR010994">
    <property type="entry name" value="RuvA_2-like"/>
</dbReference>
<dbReference type="GO" id="GO:0005524">
    <property type="term" value="F:ATP binding"/>
    <property type="evidence" value="ECO:0007669"/>
    <property type="project" value="InterPro"/>
</dbReference>
<dbReference type="SUPFAM" id="SSF50249">
    <property type="entry name" value="Nucleic acid-binding proteins"/>
    <property type="match status" value="1"/>
</dbReference>
<comment type="caution">
    <text evidence="7">The sequence shown here is derived from an EMBL/GenBank/DDBJ whole genome shotgun (WGS) entry which is preliminary data.</text>
</comment>
<name>A0A1G2BPW1_9BACT</name>
<keyword evidence="4" id="KW-0233">DNA recombination</keyword>
<keyword evidence="1" id="KW-0963">Cytoplasm</keyword>
<proteinExistence type="inferred from homology"/>
<feature type="non-terminal residue" evidence="7">
    <location>
        <position position="1"/>
    </location>
</feature>
<feature type="domain" description="Helix-hairpin-helix DNA-binding motif class 1" evidence="6">
    <location>
        <begin position="100"/>
        <end position="119"/>
    </location>
</feature>
<keyword evidence="5" id="KW-0234">DNA repair</keyword>
<dbReference type="InterPro" id="IPR036267">
    <property type="entry name" value="RuvA_C_sf"/>
</dbReference>
<keyword evidence="7" id="KW-0547">Nucleotide-binding</keyword>
<dbReference type="Gene3D" id="1.10.150.20">
    <property type="entry name" value="5' to 3' exonuclease, C-terminal subdomain"/>
    <property type="match status" value="1"/>
</dbReference>
<keyword evidence="7" id="KW-0067">ATP-binding</keyword>
<dbReference type="SMART" id="SM00278">
    <property type="entry name" value="HhH1"/>
    <property type="match status" value="2"/>
</dbReference>
<dbReference type="InterPro" id="IPR012340">
    <property type="entry name" value="NA-bd_OB-fold"/>
</dbReference>
<dbReference type="HAMAP" id="MF_00031">
    <property type="entry name" value="DNA_HJ_migration_RuvA"/>
    <property type="match status" value="1"/>
</dbReference>
<dbReference type="SUPFAM" id="SSF46929">
    <property type="entry name" value="DNA helicase RuvA subunit, C-terminal domain"/>
    <property type="match status" value="1"/>
</dbReference>
<dbReference type="InterPro" id="IPR011114">
    <property type="entry name" value="RuvA_C"/>
</dbReference>
<dbReference type="Gene3D" id="2.40.50.140">
    <property type="entry name" value="Nucleic acid-binding proteins"/>
    <property type="match status" value="1"/>
</dbReference>
<dbReference type="Pfam" id="PF01330">
    <property type="entry name" value="RuvA_N"/>
    <property type="match status" value="1"/>
</dbReference>
<evidence type="ECO:0000256" key="4">
    <source>
        <dbReference type="ARBA" id="ARBA00023172"/>
    </source>
</evidence>
<dbReference type="SUPFAM" id="SSF47781">
    <property type="entry name" value="RuvA domain 2-like"/>
    <property type="match status" value="1"/>
</dbReference>